<comment type="caution">
    <text evidence="12">The sequence shown here is derived from an EMBL/GenBank/DDBJ whole genome shotgun (WGS) entry which is preliminary data.</text>
</comment>
<evidence type="ECO:0000256" key="5">
    <source>
        <dbReference type="ARBA" id="ARBA00055567"/>
    </source>
</evidence>
<protein>
    <recommendedName>
        <fullName evidence="7">Lanosterol synthase</fullName>
        <ecNumber evidence="4">5.4.99.7</ecNumber>
    </recommendedName>
    <alternativeName>
        <fullName evidence="9">2,3-epoxysqualene--lanosterol cyclase</fullName>
    </alternativeName>
    <alternativeName>
        <fullName evidence="8">Oxidosqualene--lanosterol cyclase</fullName>
    </alternativeName>
</protein>
<dbReference type="SUPFAM" id="SSF48239">
    <property type="entry name" value="Terpenoid cyclases/Protein prenyltransferases"/>
    <property type="match status" value="1"/>
</dbReference>
<dbReference type="InterPro" id="IPR008930">
    <property type="entry name" value="Terpenoid_cyclase/PrenylTrfase"/>
</dbReference>
<comment type="function">
    <text evidence="5">Key enzyme in the cholesterol biosynthesis pathway. Catalyzes the cyclization of (S)-2,3 oxidosqualene to lanosterol, a reaction that forms the sterol nucleus. Through the production of lanosterol may regulate lens protein aggregation and increase transparency.</text>
</comment>
<dbReference type="EC" id="5.4.99.7" evidence="4"/>
<evidence type="ECO:0000256" key="9">
    <source>
        <dbReference type="ARBA" id="ARBA00082002"/>
    </source>
</evidence>
<dbReference type="GO" id="GO:0016104">
    <property type="term" value="P:triterpenoid biosynthetic process"/>
    <property type="evidence" value="ECO:0007669"/>
    <property type="project" value="InterPro"/>
</dbReference>
<feature type="region of interest" description="Disordered" evidence="10">
    <location>
        <begin position="1"/>
        <end position="20"/>
    </location>
</feature>
<evidence type="ECO:0000256" key="3">
    <source>
        <dbReference type="ARBA" id="ARBA00023235"/>
    </source>
</evidence>
<feature type="domain" description="Squalene cyclase N-terminal" evidence="11">
    <location>
        <begin position="86"/>
        <end position="329"/>
    </location>
</feature>
<dbReference type="GO" id="GO:0005811">
    <property type="term" value="C:lipid droplet"/>
    <property type="evidence" value="ECO:0007669"/>
    <property type="project" value="InterPro"/>
</dbReference>
<evidence type="ECO:0000256" key="7">
    <source>
        <dbReference type="ARBA" id="ARBA00070784"/>
    </source>
</evidence>
<evidence type="ECO:0000256" key="10">
    <source>
        <dbReference type="SAM" id="MobiDB-lite"/>
    </source>
</evidence>
<evidence type="ECO:0000256" key="1">
    <source>
        <dbReference type="ARBA" id="ARBA00009755"/>
    </source>
</evidence>
<dbReference type="InterPro" id="IPR018333">
    <property type="entry name" value="Squalene_cyclase"/>
</dbReference>
<reference evidence="12 13" key="1">
    <citation type="submission" date="2024-02" db="EMBL/GenBank/DDBJ databases">
        <title>Chromosome-scale genome assembly of the rough periwinkle Littorina saxatilis.</title>
        <authorList>
            <person name="De Jode A."/>
            <person name="Faria R."/>
            <person name="Formenti G."/>
            <person name="Sims Y."/>
            <person name="Smith T.P."/>
            <person name="Tracey A."/>
            <person name="Wood J.M.D."/>
            <person name="Zagrodzka Z.B."/>
            <person name="Johannesson K."/>
            <person name="Butlin R.K."/>
            <person name="Leder E.H."/>
        </authorList>
    </citation>
    <scope>NUCLEOTIDE SEQUENCE [LARGE SCALE GENOMIC DNA]</scope>
    <source>
        <strain evidence="12">Snail1</strain>
        <tissue evidence="12">Muscle</tissue>
    </source>
</reference>
<dbReference type="PANTHER" id="PTHR11764">
    <property type="entry name" value="TERPENE CYCLASE/MUTASE FAMILY MEMBER"/>
    <property type="match status" value="1"/>
</dbReference>
<keyword evidence="3" id="KW-0413">Isomerase</keyword>
<dbReference type="Proteomes" id="UP001374579">
    <property type="component" value="Unassembled WGS sequence"/>
</dbReference>
<keyword evidence="2" id="KW-0677">Repeat</keyword>
<accession>A0AAN9BS18</accession>
<dbReference type="GO" id="GO:0000250">
    <property type="term" value="F:lanosterol synthase activity"/>
    <property type="evidence" value="ECO:0007669"/>
    <property type="project" value="UniProtKB-EC"/>
</dbReference>
<dbReference type="InterPro" id="IPR032697">
    <property type="entry name" value="SQ_cyclase_N"/>
</dbReference>
<keyword evidence="13" id="KW-1185">Reference proteome</keyword>
<dbReference type="GO" id="GO:0006695">
    <property type="term" value="P:cholesterol biosynthetic process"/>
    <property type="evidence" value="ECO:0007669"/>
    <property type="project" value="TreeGrafter"/>
</dbReference>
<proteinExistence type="inferred from homology"/>
<organism evidence="12 13">
    <name type="scientific">Littorina saxatilis</name>
    <dbReference type="NCBI Taxonomy" id="31220"/>
    <lineage>
        <taxon>Eukaryota</taxon>
        <taxon>Metazoa</taxon>
        <taxon>Spiralia</taxon>
        <taxon>Lophotrochozoa</taxon>
        <taxon>Mollusca</taxon>
        <taxon>Gastropoda</taxon>
        <taxon>Caenogastropoda</taxon>
        <taxon>Littorinimorpha</taxon>
        <taxon>Littorinoidea</taxon>
        <taxon>Littorinidae</taxon>
        <taxon>Littorina</taxon>
    </lineage>
</organism>
<evidence type="ECO:0000259" key="11">
    <source>
        <dbReference type="Pfam" id="PF13249"/>
    </source>
</evidence>
<evidence type="ECO:0000313" key="13">
    <source>
        <dbReference type="Proteomes" id="UP001374579"/>
    </source>
</evidence>
<sequence length="375" mass="42418">MGYKYKNTMKRNRGGPFKTKPATDLTQWRLTCEGGRQVWSYIGDGDGARPQTLLEKHSLGLDTGELALSLPQANTAAEAAQNGMSFYSKLQAEDGHWAGDYGGPLFLMPGLVIVCYMTQTPFTDPQRLEMIRYLRSVQCPDGGWGLHIEGPPTVFGCALNYVTMRLLGVGPDDSDLVKARNLLHKLGTASAIPSWGKFWLAVLNVYSWDGMHSLFPEMWVFPSWLPFHPSKLWCHCRQVYLPMAYCYGRRISASEDDLIRSLRQELYTQDYSTINWKAMRSNVSDADLYMPHSTLLEVAYVVLDFYEGFHSSSFREKALKECYEHICADDAFTKCISIGPASVTKTNSSALLNFHDILSCFDDFTDKYIPDNYFV</sequence>
<dbReference type="AlphaFoldDB" id="A0AAN9BS18"/>
<dbReference type="EMBL" id="JBAMIC010000003">
    <property type="protein sequence ID" value="KAK7110458.1"/>
    <property type="molecule type" value="Genomic_DNA"/>
</dbReference>
<comment type="pathway">
    <text evidence="6">Terpene metabolism; lanosterol biosynthesis; lanosterol from farnesyl diphosphate: step 3/3.</text>
</comment>
<dbReference type="Gene3D" id="1.50.10.20">
    <property type="match status" value="1"/>
</dbReference>
<name>A0AAN9BS18_9CAEN</name>
<evidence type="ECO:0000256" key="2">
    <source>
        <dbReference type="ARBA" id="ARBA00022737"/>
    </source>
</evidence>
<gene>
    <name evidence="12" type="ORF">V1264_014327</name>
</gene>
<dbReference type="Gene3D" id="6.20.120.20">
    <property type="match status" value="1"/>
</dbReference>
<comment type="similarity">
    <text evidence="1">Belongs to the terpene cyclase/mutase family.</text>
</comment>
<evidence type="ECO:0000313" key="12">
    <source>
        <dbReference type="EMBL" id="KAK7110458.1"/>
    </source>
</evidence>
<dbReference type="FunFam" id="1.50.10.20:FF:000002">
    <property type="entry name" value="Terpene cyclase/mutase family member"/>
    <property type="match status" value="1"/>
</dbReference>
<dbReference type="PANTHER" id="PTHR11764:SF20">
    <property type="entry name" value="LANOSTEROL SYNTHASE"/>
    <property type="match status" value="1"/>
</dbReference>
<evidence type="ECO:0000256" key="8">
    <source>
        <dbReference type="ARBA" id="ARBA00076442"/>
    </source>
</evidence>
<evidence type="ECO:0000256" key="6">
    <source>
        <dbReference type="ARBA" id="ARBA00060682"/>
    </source>
</evidence>
<dbReference type="Pfam" id="PF13249">
    <property type="entry name" value="SQHop_cyclase_N"/>
    <property type="match status" value="1"/>
</dbReference>
<evidence type="ECO:0000256" key="4">
    <source>
        <dbReference type="ARBA" id="ARBA00029485"/>
    </source>
</evidence>